<keyword evidence="2" id="KW-0378">Hydrolase</keyword>
<dbReference type="Pfam" id="PF00561">
    <property type="entry name" value="Abhydrolase_1"/>
    <property type="match status" value="1"/>
</dbReference>
<dbReference type="EMBL" id="LN555523">
    <property type="protein sequence ID" value="CED94087.1"/>
    <property type="molecule type" value="Genomic_DNA"/>
</dbReference>
<reference evidence="2 3" key="1">
    <citation type="submission" date="2014-04" db="EMBL/GenBank/DDBJ databases">
        <authorList>
            <person name="Hornung B.V."/>
        </authorList>
    </citation>
    <scope>NUCLEOTIDE SEQUENCE [LARGE SCALE GENOMIC DNA]</scope>
    <source>
        <strain evidence="2 3">CRIB</strain>
    </source>
</reference>
<feature type="domain" description="AB hydrolase-1" evidence="1">
    <location>
        <begin position="29"/>
        <end position="102"/>
    </location>
</feature>
<keyword evidence="3" id="KW-1185">Reference proteome</keyword>
<dbReference type="InterPro" id="IPR000073">
    <property type="entry name" value="AB_hydrolase_1"/>
</dbReference>
<dbReference type="KEGG" id="ril:CRIB_1479"/>
<dbReference type="GeneID" id="82205513"/>
<dbReference type="PANTHER" id="PTHR43798">
    <property type="entry name" value="MONOACYLGLYCEROL LIPASE"/>
    <property type="match status" value="1"/>
</dbReference>
<dbReference type="Proteomes" id="UP000245622">
    <property type="component" value="Chromosome 1"/>
</dbReference>
<organism evidence="2 3">
    <name type="scientific">Romboutsia ilealis</name>
    <dbReference type="NCBI Taxonomy" id="1115758"/>
    <lineage>
        <taxon>Bacteria</taxon>
        <taxon>Bacillati</taxon>
        <taxon>Bacillota</taxon>
        <taxon>Clostridia</taxon>
        <taxon>Peptostreptococcales</taxon>
        <taxon>Peptostreptococcaceae</taxon>
        <taxon>Romboutsia</taxon>
    </lineage>
</organism>
<proteinExistence type="predicted"/>
<dbReference type="SUPFAM" id="SSF53474">
    <property type="entry name" value="alpha/beta-Hydrolases"/>
    <property type="match status" value="1"/>
</dbReference>
<accession>A0A1V1I1S7</accession>
<dbReference type="PANTHER" id="PTHR43798:SF24">
    <property type="entry name" value="CIS-3-ALKYL-4-ALKYLOXETAN-2-ONE DECARBOXYLASE"/>
    <property type="match status" value="1"/>
</dbReference>
<dbReference type="InterPro" id="IPR029058">
    <property type="entry name" value="AB_hydrolase_fold"/>
</dbReference>
<protein>
    <submittedName>
        <fullName evidence="2">Alpha/beta hydrolase family, possibly yisY</fullName>
    </submittedName>
</protein>
<dbReference type="Gene3D" id="3.40.50.1820">
    <property type="entry name" value="alpha/beta hydrolase"/>
    <property type="match status" value="2"/>
</dbReference>
<sequence length="242" mass="27490">MEYIEGFANNKGVNIYYIDNGVKDSKKTPLLICPGLSECAKDYIKLINKITDRRCVALSFRGRGISDSPNTGYTLEDHIEDIKVVIKKLDLKEFCILGISRGVSYELGYSVLKPDTLKGIIISEYPPQHKEMSNGWAEESIEIYNCHCDCVSISYEVLKKIEDESEQVDFREDLKKITCPSLIIKGKLEDSLLSDEDIADYINNLSSQSILIKRFDNVGHNIQSEEFERLAKSVEEFLISID</sequence>
<dbReference type="GO" id="GO:0016020">
    <property type="term" value="C:membrane"/>
    <property type="evidence" value="ECO:0007669"/>
    <property type="project" value="TreeGrafter"/>
</dbReference>
<gene>
    <name evidence="2" type="ORF">CRIB_1479</name>
</gene>
<evidence type="ECO:0000313" key="3">
    <source>
        <dbReference type="Proteomes" id="UP000245622"/>
    </source>
</evidence>
<evidence type="ECO:0000259" key="1">
    <source>
        <dbReference type="Pfam" id="PF00561"/>
    </source>
</evidence>
<dbReference type="InterPro" id="IPR050266">
    <property type="entry name" value="AB_hydrolase_sf"/>
</dbReference>
<name>A0A1V1I1S7_9FIRM</name>
<dbReference type="GO" id="GO:0016787">
    <property type="term" value="F:hydrolase activity"/>
    <property type="evidence" value="ECO:0007669"/>
    <property type="project" value="UniProtKB-KW"/>
</dbReference>
<dbReference type="AlphaFoldDB" id="A0A1V1I1S7"/>
<evidence type="ECO:0000313" key="2">
    <source>
        <dbReference type="EMBL" id="CED94087.1"/>
    </source>
</evidence>
<dbReference type="RefSeq" id="WP_180701635.1">
    <property type="nucleotide sequence ID" value="NZ_LN555523.1"/>
</dbReference>